<gene>
    <name evidence="4" type="ORF">F4V45_03455</name>
</gene>
<evidence type="ECO:0000313" key="5">
    <source>
        <dbReference type="Proteomes" id="UP000323707"/>
    </source>
</evidence>
<reference evidence="4 5" key="1">
    <citation type="submission" date="2019-09" db="EMBL/GenBank/DDBJ databases">
        <title>Draft genome sequence of various Type strains from the CCUG.</title>
        <authorList>
            <person name="Pineiro-Iglesias B."/>
            <person name="Tunovic T."/>
            <person name="Unosson C."/>
            <person name="Inganas E."/>
            <person name="Ohlen M."/>
            <person name="Cardew S."/>
            <person name="Jensie-Markopoulos S."/>
            <person name="Salva-Serra F."/>
            <person name="Jaen-Luchoro D."/>
            <person name="Karlsson R."/>
            <person name="Svensson-Stadler L."/>
            <person name="Chun J."/>
            <person name="Moore E."/>
        </authorList>
    </citation>
    <scope>NUCLEOTIDE SEQUENCE [LARGE SCALE GENOMIC DNA]</scope>
    <source>
        <strain evidence="4 5">CCUG 32756T</strain>
    </source>
</reference>
<dbReference type="PANTHER" id="PTHR22916">
    <property type="entry name" value="GLYCOSYLTRANSFERASE"/>
    <property type="match status" value="1"/>
</dbReference>
<dbReference type="Proteomes" id="UP000323707">
    <property type="component" value="Unassembled WGS sequence"/>
</dbReference>
<dbReference type="InterPro" id="IPR001173">
    <property type="entry name" value="Glyco_trans_2-like"/>
</dbReference>
<evidence type="ECO:0000256" key="1">
    <source>
        <dbReference type="ARBA" id="ARBA00022676"/>
    </source>
</evidence>
<proteinExistence type="predicted"/>
<accession>A0A5M9QPP1</accession>
<protein>
    <submittedName>
        <fullName evidence="4">Glycosyltransferase</fullName>
    </submittedName>
</protein>
<dbReference type="SUPFAM" id="SSF53448">
    <property type="entry name" value="Nucleotide-diphospho-sugar transferases"/>
    <property type="match status" value="1"/>
</dbReference>
<dbReference type="CDD" id="cd00761">
    <property type="entry name" value="Glyco_tranf_GTA_type"/>
    <property type="match status" value="1"/>
</dbReference>
<feature type="domain" description="Glycosyltransferase 2-like" evidence="3">
    <location>
        <begin position="9"/>
        <end position="136"/>
    </location>
</feature>
<keyword evidence="1" id="KW-0328">Glycosyltransferase</keyword>
<comment type="caution">
    <text evidence="4">The sequence shown here is derived from an EMBL/GenBank/DDBJ whole genome shotgun (WGS) entry which is preliminary data.</text>
</comment>
<sequence length="343" mass="39405">MASTSSLVSIIIPIYNVESYLAQCLDSVLEQSYKNIEVICIDDGSTDSSGAIAKAYADKDPRLRIITQDNAGQSAARNRGLEQASGEYVSFIDSDDYIDREFIKELVEHSSSTTLAYNFNVIFEYPHAQSRFNLTRAFTGESPINQALISRLDFFVCNGLFSMEIIRAYSLRFLEDKICEDADFLFRYLAFMDRVSCFDSSAYHYRQRPYSTTWQLAQNAVVSMDRIYVFNNIVQWYKTHGIPLQALPFQILTDLHPTHHNADTFMAQAHQVVQDLQIPRALIAQDTIMQAFMRAKNAKDFLLLRSMLARSGLKRLFKLRVRRDECICVAFGYVLINYKKEKQ</sequence>
<dbReference type="Gene3D" id="3.90.550.10">
    <property type="entry name" value="Spore Coat Polysaccharide Biosynthesis Protein SpsA, Chain A"/>
    <property type="match status" value="1"/>
</dbReference>
<dbReference type="Pfam" id="PF00535">
    <property type="entry name" value="Glycos_transf_2"/>
    <property type="match status" value="1"/>
</dbReference>
<dbReference type="EMBL" id="VXKE01000010">
    <property type="protein sequence ID" value="KAA8710039.1"/>
    <property type="molecule type" value="Genomic_DNA"/>
</dbReference>
<evidence type="ECO:0000259" key="3">
    <source>
        <dbReference type="Pfam" id="PF00535"/>
    </source>
</evidence>
<name>A0A5M9QPP1_9HELI</name>
<dbReference type="GO" id="GO:0016758">
    <property type="term" value="F:hexosyltransferase activity"/>
    <property type="evidence" value="ECO:0007669"/>
    <property type="project" value="UniProtKB-ARBA"/>
</dbReference>
<organism evidence="4 5">
    <name type="scientific">Helicobacter canis</name>
    <dbReference type="NCBI Taxonomy" id="29419"/>
    <lineage>
        <taxon>Bacteria</taxon>
        <taxon>Pseudomonadati</taxon>
        <taxon>Campylobacterota</taxon>
        <taxon>Epsilonproteobacteria</taxon>
        <taxon>Campylobacterales</taxon>
        <taxon>Helicobacteraceae</taxon>
        <taxon>Helicobacter</taxon>
    </lineage>
</organism>
<evidence type="ECO:0000256" key="2">
    <source>
        <dbReference type="ARBA" id="ARBA00022679"/>
    </source>
</evidence>
<dbReference type="AlphaFoldDB" id="A0A5M9QPP1"/>
<dbReference type="RefSeq" id="WP_150337076.1">
    <property type="nucleotide sequence ID" value="NZ_JAERIX010000055.1"/>
</dbReference>
<keyword evidence="2 4" id="KW-0808">Transferase</keyword>
<dbReference type="PANTHER" id="PTHR22916:SF51">
    <property type="entry name" value="GLYCOSYLTRANSFERASE EPSH-RELATED"/>
    <property type="match status" value="1"/>
</dbReference>
<dbReference type="InterPro" id="IPR029044">
    <property type="entry name" value="Nucleotide-diphossugar_trans"/>
</dbReference>
<evidence type="ECO:0000313" key="4">
    <source>
        <dbReference type="EMBL" id="KAA8710039.1"/>
    </source>
</evidence>